<feature type="binding site" evidence="4">
    <location>
        <position position="119"/>
    </location>
    <ligand>
        <name>Mg(2+)</name>
        <dbReference type="ChEBI" id="CHEBI:18420"/>
        <label>1</label>
        <note>catalytic</note>
    </ligand>
</feature>
<evidence type="ECO:0000256" key="1">
    <source>
        <dbReference type="ARBA" id="ARBA00009759"/>
    </source>
</evidence>
<protein>
    <recommendedName>
        <fullName evidence="8">Inositol-1-monophosphatase</fullName>
    </recommendedName>
</protein>
<dbReference type="GO" id="GO:0046872">
    <property type="term" value="F:metal ion binding"/>
    <property type="evidence" value="ECO:0007669"/>
    <property type="project" value="UniProtKB-KW"/>
</dbReference>
<dbReference type="GO" id="GO:0008934">
    <property type="term" value="F:inositol monophosphate 1-phosphatase activity"/>
    <property type="evidence" value="ECO:0007669"/>
    <property type="project" value="TreeGrafter"/>
</dbReference>
<dbReference type="GO" id="GO:0007165">
    <property type="term" value="P:signal transduction"/>
    <property type="evidence" value="ECO:0007669"/>
    <property type="project" value="TreeGrafter"/>
</dbReference>
<comment type="similarity">
    <text evidence="1">Belongs to the inositol monophosphatase superfamily.</text>
</comment>
<comment type="cofactor">
    <cofactor evidence="4">
        <name>Mg(2+)</name>
        <dbReference type="ChEBI" id="CHEBI:18420"/>
    </cofactor>
</comment>
<keyword evidence="2 4" id="KW-0479">Metal-binding</keyword>
<dbReference type="Proteomes" id="UP000266841">
    <property type="component" value="Unassembled WGS sequence"/>
</dbReference>
<dbReference type="InterPro" id="IPR020550">
    <property type="entry name" value="Inositol_monophosphatase_CS"/>
</dbReference>
<dbReference type="PRINTS" id="PR00377">
    <property type="entry name" value="IMPHPHTASES"/>
</dbReference>
<accession>K0SZE4</accession>
<feature type="binding site" evidence="4">
    <location>
        <position position="246"/>
    </location>
    <ligand>
        <name>Mg(2+)</name>
        <dbReference type="ChEBI" id="CHEBI:18420"/>
        <label>1</label>
        <note>catalytic</note>
    </ligand>
</feature>
<keyword evidence="3 4" id="KW-0460">Magnesium</keyword>
<dbReference type="eggNOG" id="KOG2951">
    <property type="taxonomic scope" value="Eukaryota"/>
</dbReference>
<dbReference type="GO" id="GO:0006020">
    <property type="term" value="P:inositol metabolic process"/>
    <property type="evidence" value="ECO:0007669"/>
    <property type="project" value="TreeGrafter"/>
</dbReference>
<reference evidence="6 7" key="1">
    <citation type="journal article" date="2012" name="Genome Biol.">
        <title>Genome and low-iron response of an oceanic diatom adapted to chronic iron limitation.</title>
        <authorList>
            <person name="Lommer M."/>
            <person name="Specht M."/>
            <person name="Roy A.S."/>
            <person name="Kraemer L."/>
            <person name="Andreson R."/>
            <person name="Gutowska M.A."/>
            <person name="Wolf J."/>
            <person name="Bergner S.V."/>
            <person name="Schilhabel M.B."/>
            <person name="Klostermeier U.C."/>
            <person name="Beiko R.G."/>
            <person name="Rosenstiel P."/>
            <person name="Hippler M."/>
            <person name="Laroche J."/>
        </authorList>
    </citation>
    <scope>NUCLEOTIDE SEQUENCE [LARGE SCALE GENOMIC DNA]</scope>
    <source>
        <strain evidence="6 7">CCMP1005</strain>
    </source>
</reference>
<evidence type="ECO:0000256" key="4">
    <source>
        <dbReference type="PIRSR" id="PIRSR600760-2"/>
    </source>
</evidence>
<evidence type="ECO:0000256" key="5">
    <source>
        <dbReference type="SAM" id="MobiDB-lite"/>
    </source>
</evidence>
<dbReference type="Pfam" id="PF00459">
    <property type="entry name" value="Inositol_P"/>
    <property type="match status" value="1"/>
</dbReference>
<dbReference type="GO" id="GO:0046854">
    <property type="term" value="P:phosphatidylinositol phosphate biosynthetic process"/>
    <property type="evidence" value="ECO:0007669"/>
    <property type="project" value="InterPro"/>
</dbReference>
<dbReference type="PANTHER" id="PTHR20854">
    <property type="entry name" value="INOSITOL MONOPHOSPHATASE"/>
    <property type="match status" value="1"/>
</dbReference>
<evidence type="ECO:0000256" key="2">
    <source>
        <dbReference type="ARBA" id="ARBA00022723"/>
    </source>
</evidence>
<dbReference type="PROSITE" id="PS00630">
    <property type="entry name" value="IMP_2"/>
    <property type="match status" value="1"/>
</dbReference>
<evidence type="ECO:0000256" key="3">
    <source>
        <dbReference type="ARBA" id="ARBA00022842"/>
    </source>
</evidence>
<evidence type="ECO:0000313" key="7">
    <source>
        <dbReference type="Proteomes" id="UP000266841"/>
    </source>
</evidence>
<gene>
    <name evidence="6" type="ORF">THAOC_15744</name>
</gene>
<dbReference type="OrthoDB" id="10254945at2759"/>
<keyword evidence="7" id="KW-1185">Reference proteome</keyword>
<feature type="binding site" evidence="4">
    <location>
        <position position="101"/>
    </location>
    <ligand>
        <name>Mg(2+)</name>
        <dbReference type="ChEBI" id="CHEBI:18420"/>
        <label>1</label>
        <note>catalytic</note>
    </ligand>
</feature>
<feature type="region of interest" description="Disordered" evidence="5">
    <location>
        <begin position="415"/>
        <end position="440"/>
    </location>
</feature>
<dbReference type="SUPFAM" id="SSF56655">
    <property type="entry name" value="Carbohydrate phosphatase"/>
    <property type="match status" value="1"/>
</dbReference>
<dbReference type="AlphaFoldDB" id="K0SZE4"/>
<dbReference type="Gene3D" id="3.40.190.80">
    <property type="match status" value="1"/>
</dbReference>
<name>K0SZE4_THAOC</name>
<dbReference type="InterPro" id="IPR000760">
    <property type="entry name" value="Inositol_monophosphatase-like"/>
</dbReference>
<evidence type="ECO:0008006" key="8">
    <source>
        <dbReference type="Google" id="ProtNLM"/>
    </source>
</evidence>
<proteinExistence type="inferred from homology"/>
<sequence>MSSPSPYQAQLDLAKVIVVRRSSRFIGLTSTSFLFCRLPQSAALKAGEIIASYSSVGRSSNSARVDVKSGVDLVTEADTRVEKVVISMIRDAYPNDVIVGEEDQAVTPLGRPGEEFPSDRNICYPFCAVSIGYMSEGEPRVGVVYNPFTESMYEAAQGSGLGTLLNGKPVRVDGMATSVQDCLLVNNVGHIRSVDFVDESTQRINRWLRAGLRGYRSSGSAAQNMAHVATGQVSCYYEHGFGGPWDVCAGIVLVKEAGGVVFDARHVEGVDLKMNFGKGSVCAGSRKVCEDVLRTVELDPEGLLLNHHVGDAPLPVGDEHALACPPPERSQDRLGVGLDLLPRVPVREPRELDETVPPHRRVHVGHHHLQLPLAGLGVPPPSKDGTAVVQPDVQFLPHPLRPGYQVGVVGTAKDEVDSQGEEATNGSLGGGPGQSRTDPVRSGDLLEIDVVVVVEVCVQADPPSAVREASAESVRAERHGERERRVRRRLGLGHPRVELDQHDELALLLLKHLVDSMALVERVEEHAQALLPRHPASHLGQDGRDVAPLDHASRGGYGGHVLRLRRTQPEGHAVYDLGLAPTETVDALEDGRGAYPRPARPVVAVGQDVGTVRRVGGHLREDVGGRRRRLQVRWLDGEEGAVAAVDLDAASAGRADELAHGGRLPVQVRSGDQAGDDHLGANREHVSKSKVRLDRPQFLSSLALDWGTGDGDGGRRRAKILGRVLYEYIIILNQILSGFFGRRNSANNRSFETARVRRKFL</sequence>
<dbReference type="PANTHER" id="PTHR20854:SF4">
    <property type="entry name" value="INOSITOL-1-MONOPHOSPHATASE-RELATED"/>
    <property type="match status" value="1"/>
</dbReference>
<evidence type="ECO:0000313" key="6">
    <source>
        <dbReference type="EMBL" id="EJK63587.1"/>
    </source>
</evidence>
<comment type="caution">
    <text evidence="6">The sequence shown here is derived from an EMBL/GenBank/DDBJ whole genome shotgun (WGS) entry which is preliminary data.</text>
</comment>
<dbReference type="EMBL" id="AGNL01018146">
    <property type="protein sequence ID" value="EJK63587.1"/>
    <property type="molecule type" value="Genomic_DNA"/>
</dbReference>
<organism evidence="6 7">
    <name type="scientific">Thalassiosira oceanica</name>
    <name type="common">Marine diatom</name>
    <dbReference type="NCBI Taxonomy" id="159749"/>
    <lineage>
        <taxon>Eukaryota</taxon>
        <taxon>Sar</taxon>
        <taxon>Stramenopiles</taxon>
        <taxon>Ochrophyta</taxon>
        <taxon>Bacillariophyta</taxon>
        <taxon>Coscinodiscophyceae</taxon>
        <taxon>Thalassiosirophycidae</taxon>
        <taxon>Thalassiosirales</taxon>
        <taxon>Thalassiosiraceae</taxon>
        <taxon>Thalassiosira</taxon>
    </lineage>
</organism>
<dbReference type="Gene3D" id="3.30.540.10">
    <property type="entry name" value="Fructose-1,6-Bisphosphatase, subunit A, domain 1"/>
    <property type="match status" value="2"/>
</dbReference>